<comment type="caution">
    <text evidence="1">The sequence shown here is derived from an EMBL/GenBank/DDBJ whole genome shotgun (WGS) entry which is preliminary data.</text>
</comment>
<proteinExistence type="predicted"/>
<dbReference type="Gene3D" id="3.30.530.20">
    <property type="match status" value="1"/>
</dbReference>
<evidence type="ECO:0000313" key="2">
    <source>
        <dbReference type="Proteomes" id="UP001207654"/>
    </source>
</evidence>
<dbReference type="CDD" id="cd07812">
    <property type="entry name" value="SRPBCC"/>
    <property type="match status" value="1"/>
</dbReference>
<gene>
    <name evidence="1" type="ORF">OV287_27060</name>
</gene>
<dbReference type="RefSeq" id="WP_267536934.1">
    <property type="nucleotide sequence ID" value="NZ_JAPNKA010000001.1"/>
</dbReference>
<reference evidence="1 2" key="1">
    <citation type="submission" date="2022-11" db="EMBL/GenBank/DDBJ databases">
        <title>Minimal conservation of predation-associated metabolite biosynthetic gene clusters underscores biosynthetic potential of Myxococcota including descriptions for ten novel species: Archangium lansinium sp. nov., Myxococcus landrumus sp. nov., Nannocystis bai.</title>
        <authorList>
            <person name="Ahearne A."/>
            <person name="Stevens C."/>
            <person name="Phillips K."/>
        </authorList>
    </citation>
    <scope>NUCLEOTIDE SEQUENCE [LARGE SCALE GENOMIC DNA]</scope>
    <source>
        <strain evidence="1 2">MIWBW</strain>
    </source>
</reference>
<organism evidence="1 2">
    <name type="scientific">Archangium lansingense</name>
    <dbReference type="NCBI Taxonomy" id="2995310"/>
    <lineage>
        <taxon>Bacteria</taxon>
        <taxon>Pseudomonadati</taxon>
        <taxon>Myxococcota</taxon>
        <taxon>Myxococcia</taxon>
        <taxon>Myxococcales</taxon>
        <taxon>Cystobacterineae</taxon>
        <taxon>Archangiaceae</taxon>
        <taxon>Archangium</taxon>
    </lineage>
</organism>
<dbReference type="Proteomes" id="UP001207654">
    <property type="component" value="Unassembled WGS sequence"/>
</dbReference>
<dbReference type="EMBL" id="JAPNKA010000001">
    <property type="protein sequence ID" value="MCY1078141.1"/>
    <property type="molecule type" value="Genomic_DNA"/>
</dbReference>
<protein>
    <submittedName>
        <fullName evidence="1">SRPBCC family protein</fullName>
    </submittedName>
</protein>
<dbReference type="SUPFAM" id="SSF55961">
    <property type="entry name" value="Bet v1-like"/>
    <property type="match status" value="1"/>
</dbReference>
<name>A0ABT4A9X4_9BACT</name>
<accession>A0ABT4A9X4</accession>
<dbReference type="InterPro" id="IPR023393">
    <property type="entry name" value="START-like_dom_sf"/>
</dbReference>
<evidence type="ECO:0000313" key="1">
    <source>
        <dbReference type="EMBL" id="MCY1078141.1"/>
    </source>
</evidence>
<sequence>MSVSVCPTVVAQAPASFVWALLVQPRAMDRWWDAESLEAPDRPLVPGDRIIAHPKGAPGFLRITADVTLVDTENLQFGLDIRLPLGLRNEEVIRITPLGPERCRITFG</sequence>
<keyword evidence="2" id="KW-1185">Reference proteome</keyword>